<name>A0AAV2SGC1_MEGNR</name>
<feature type="region of interest" description="Disordered" evidence="1">
    <location>
        <begin position="154"/>
        <end position="255"/>
    </location>
</feature>
<gene>
    <name evidence="2" type="ORF">MNOR_LOCUS37250</name>
</gene>
<dbReference type="EMBL" id="CAXKWB010073555">
    <property type="protein sequence ID" value="CAL4197383.1"/>
    <property type="molecule type" value="Genomic_DNA"/>
</dbReference>
<evidence type="ECO:0000313" key="3">
    <source>
        <dbReference type="Proteomes" id="UP001497623"/>
    </source>
</evidence>
<organism evidence="2 3">
    <name type="scientific">Meganyctiphanes norvegica</name>
    <name type="common">Northern krill</name>
    <name type="synonym">Thysanopoda norvegica</name>
    <dbReference type="NCBI Taxonomy" id="48144"/>
    <lineage>
        <taxon>Eukaryota</taxon>
        <taxon>Metazoa</taxon>
        <taxon>Ecdysozoa</taxon>
        <taxon>Arthropoda</taxon>
        <taxon>Crustacea</taxon>
        <taxon>Multicrustacea</taxon>
        <taxon>Malacostraca</taxon>
        <taxon>Eumalacostraca</taxon>
        <taxon>Eucarida</taxon>
        <taxon>Euphausiacea</taxon>
        <taxon>Euphausiidae</taxon>
        <taxon>Meganyctiphanes</taxon>
    </lineage>
</organism>
<comment type="caution">
    <text evidence="2">The sequence shown here is derived from an EMBL/GenBank/DDBJ whole genome shotgun (WGS) entry which is preliminary data.</text>
</comment>
<feature type="compositionally biased region" description="Basic residues" evidence="1">
    <location>
        <begin position="244"/>
        <end position="255"/>
    </location>
</feature>
<protein>
    <recommendedName>
        <fullName evidence="4">DNA-directed RNA polymerase I subunit RPA34</fullName>
    </recommendedName>
</protein>
<keyword evidence="3" id="KW-1185">Reference proteome</keyword>
<evidence type="ECO:0008006" key="4">
    <source>
        <dbReference type="Google" id="ProtNLM"/>
    </source>
</evidence>
<evidence type="ECO:0000313" key="2">
    <source>
        <dbReference type="EMBL" id="CAL4197383.1"/>
    </source>
</evidence>
<accession>A0AAV2SGC1</accession>
<proteinExistence type="predicted"/>
<feature type="compositionally biased region" description="Polar residues" evidence="1">
    <location>
        <begin position="229"/>
        <end position="243"/>
    </location>
</feature>
<reference evidence="2 3" key="1">
    <citation type="submission" date="2024-05" db="EMBL/GenBank/DDBJ databases">
        <authorList>
            <person name="Wallberg A."/>
        </authorList>
    </citation>
    <scope>NUCLEOTIDE SEQUENCE [LARGE SCALE GENOMIC DNA]</scope>
</reference>
<sequence>MSSNDPSNEDSTIDEKTRVLSHIDDNPSFYKEVKKSGPVSMDVLSSENKLFIVRMPKGLVDPLSLINTKVTVGGGRVSQMSVNEKNLEAVTFTISSDAPGPTLFLPNLKGELHQADGALIGQVQLRDGIQNGKEQSIIDIDSLRSIVHKPPEDIKERHFFERSEESLSPRKKKKKSKKNVDSDSIPFSPSSLKDKINENEMMQTNSPDTPKIKKKKKKIEDESPKSGRSYDSSFAESPNISNSSKKKKKKKMDQE</sequence>
<dbReference type="AlphaFoldDB" id="A0AAV2SGC1"/>
<evidence type="ECO:0000256" key="1">
    <source>
        <dbReference type="SAM" id="MobiDB-lite"/>
    </source>
</evidence>
<dbReference type="Proteomes" id="UP001497623">
    <property type="component" value="Unassembled WGS sequence"/>
</dbReference>
<feature type="compositionally biased region" description="Basic and acidic residues" evidence="1">
    <location>
        <begin position="154"/>
        <end position="168"/>
    </location>
</feature>